<dbReference type="EMBL" id="RPGO01000031">
    <property type="protein sequence ID" value="RZB29168.1"/>
    <property type="molecule type" value="Genomic_DNA"/>
</dbReference>
<dbReference type="Pfam" id="PF22090">
    <property type="entry name" value="Gins51_C"/>
    <property type="match status" value="1"/>
</dbReference>
<dbReference type="Gene3D" id="1.20.58.1030">
    <property type="match status" value="1"/>
</dbReference>
<dbReference type="Proteomes" id="UP000291831">
    <property type="component" value="Unassembled WGS sequence"/>
</dbReference>
<evidence type="ECO:0000259" key="1">
    <source>
        <dbReference type="Pfam" id="PF22090"/>
    </source>
</evidence>
<proteinExistence type="predicted"/>
<sequence length="208" mass="24192">MVNRRTIDDAVRMEKENSKLSALDDDFYQQSRTFLQSLYEELKNYEPGSSKYNIIQRGLKNARDQIEKLFELRMWKLLKKSALKGEDDATFDTTTLTVEERKTYNELRKTITLHQQLIFNITEHKETDLEPVTEDAAQEQNIKTETSDNSKRNITDEYIVVRVLQDIPQFRGIDMHDYTLAKDDVAVLPGINADALCKRDIAVKINLS</sequence>
<dbReference type="CDD" id="cd11714">
    <property type="entry name" value="GINS_A_archaea"/>
    <property type="match status" value="1"/>
</dbReference>
<dbReference type="Gene3D" id="3.40.5.50">
    <property type="match status" value="1"/>
</dbReference>
<protein>
    <recommendedName>
        <fullName evidence="1">Gins51 C-terminal domain-containing protein</fullName>
    </recommendedName>
</protein>
<accession>A0A8B3S066</accession>
<evidence type="ECO:0000313" key="3">
    <source>
        <dbReference type="Proteomes" id="UP000291831"/>
    </source>
</evidence>
<evidence type="ECO:0000313" key="2">
    <source>
        <dbReference type="EMBL" id="RZB29168.1"/>
    </source>
</evidence>
<organism evidence="2 3">
    <name type="scientific">Candidatus Argoarchaeum ethanivorans</name>
    <dbReference type="NCBI Taxonomy" id="2608793"/>
    <lineage>
        <taxon>Archaea</taxon>
        <taxon>Methanobacteriati</taxon>
        <taxon>Methanobacteriota</taxon>
        <taxon>Stenosarchaea group</taxon>
        <taxon>Methanomicrobia</taxon>
        <taxon>Methanosarcinales</taxon>
        <taxon>Methanosarcinales incertae sedis</taxon>
        <taxon>GOM Arc I cluster</taxon>
        <taxon>Candidatus Argoarchaeum</taxon>
    </lineage>
</organism>
<gene>
    <name evidence="2" type="ORF">AEth_01425</name>
</gene>
<comment type="caution">
    <text evidence="2">The sequence shown here is derived from an EMBL/GenBank/DDBJ whole genome shotgun (WGS) entry which is preliminary data.</text>
</comment>
<dbReference type="InterPro" id="IPR054314">
    <property type="entry name" value="Gins51_C"/>
</dbReference>
<feature type="domain" description="Gins51 C-terminal" evidence="1">
    <location>
        <begin position="159"/>
        <end position="205"/>
    </location>
</feature>
<reference evidence="3" key="1">
    <citation type="submission" date="2019-01" db="EMBL/GenBank/DDBJ databases">
        <title>Anaerobic oxidation of ethane by archaea from a marine hydrocarbon seep.</title>
        <authorList>
            <person name="Musat F."/>
        </authorList>
    </citation>
    <scope>NUCLEOTIDE SEQUENCE [LARGE SCALE GENOMIC DNA]</scope>
</reference>
<name>A0A8B3S066_9EURY</name>
<dbReference type="AlphaFoldDB" id="A0A8B3S066"/>